<keyword evidence="1" id="KW-1133">Transmembrane helix</keyword>
<proteinExistence type="predicted"/>
<accession>A0AAJ0M7L3</accession>
<reference evidence="2" key="1">
    <citation type="journal article" date="2023" name="Mol. Phylogenet. Evol.">
        <title>Genome-scale phylogeny and comparative genomics of the fungal order Sordariales.</title>
        <authorList>
            <person name="Hensen N."/>
            <person name="Bonometti L."/>
            <person name="Westerberg I."/>
            <person name="Brannstrom I.O."/>
            <person name="Guillou S."/>
            <person name="Cros-Aarteil S."/>
            <person name="Calhoun S."/>
            <person name="Haridas S."/>
            <person name="Kuo A."/>
            <person name="Mondo S."/>
            <person name="Pangilinan J."/>
            <person name="Riley R."/>
            <person name="LaButti K."/>
            <person name="Andreopoulos B."/>
            <person name="Lipzen A."/>
            <person name="Chen C."/>
            <person name="Yan M."/>
            <person name="Daum C."/>
            <person name="Ng V."/>
            <person name="Clum A."/>
            <person name="Steindorff A."/>
            <person name="Ohm R.A."/>
            <person name="Martin F."/>
            <person name="Silar P."/>
            <person name="Natvig D.O."/>
            <person name="Lalanne C."/>
            <person name="Gautier V."/>
            <person name="Ament-Velasquez S.L."/>
            <person name="Kruys A."/>
            <person name="Hutchinson M.I."/>
            <person name="Powell A.J."/>
            <person name="Barry K."/>
            <person name="Miller A.N."/>
            <person name="Grigoriev I.V."/>
            <person name="Debuchy R."/>
            <person name="Gladieux P."/>
            <person name="Hiltunen Thoren M."/>
            <person name="Johannesson H."/>
        </authorList>
    </citation>
    <scope>NUCLEOTIDE SEQUENCE</scope>
    <source>
        <strain evidence="2">CBS 955.72</strain>
    </source>
</reference>
<evidence type="ECO:0000313" key="2">
    <source>
        <dbReference type="EMBL" id="KAK3339633.1"/>
    </source>
</evidence>
<protein>
    <submittedName>
        <fullName evidence="2">Uncharacterized protein</fullName>
    </submittedName>
</protein>
<keyword evidence="1" id="KW-0472">Membrane</keyword>
<evidence type="ECO:0000313" key="3">
    <source>
        <dbReference type="Proteomes" id="UP001275084"/>
    </source>
</evidence>
<feature type="transmembrane region" description="Helical" evidence="1">
    <location>
        <begin position="62"/>
        <end position="83"/>
    </location>
</feature>
<gene>
    <name evidence="2" type="ORF">B0T25DRAFT_523371</name>
</gene>
<name>A0AAJ0M7L3_9PEZI</name>
<comment type="caution">
    <text evidence="2">The sequence shown here is derived from an EMBL/GenBank/DDBJ whole genome shotgun (WGS) entry which is preliminary data.</text>
</comment>
<dbReference type="EMBL" id="JAUIQD010000009">
    <property type="protein sequence ID" value="KAK3339633.1"/>
    <property type="molecule type" value="Genomic_DNA"/>
</dbReference>
<dbReference type="AlphaFoldDB" id="A0AAJ0M7L3"/>
<keyword evidence="3" id="KW-1185">Reference proteome</keyword>
<sequence length="103" mass="11556">MDATRSTPRLSAAFNPPAMKLLLPVVGRDELASDFAPVEAIPVFNQRPAAIGLTTSFTIHFYLTYPLALTFIKLALLFQYLLIFSMGSRRRLFCKWLIGFTSV</sequence>
<keyword evidence="1" id="KW-0812">Transmembrane</keyword>
<organism evidence="2 3">
    <name type="scientific">Lasiosphaeria hispida</name>
    <dbReference type="NCBI Taxonomy" id="260671"/>
    <lineage>
        <taxon>Eukaryota</taxon>
        <taxon>Fungi</taxon>
        <taxon>Dikarya</taxon>
        <taxon>Ascomycota</taxon>
        <taxon>Pezizomycotina</taxon>
        <taxon>Sordariomycetes</taxon>
        <taxon>Sordariomycetidae</taxon>
        <taxon>Sordariales</taxon>
        <taxon>Lasiosphaeriaceae</taxon>
        <taxon>Lasiosphaeria</taxon>
    </lineage>
</organism>
<evidence type="ECO:0000256" key="1">
    <source>
        <dbReference type="SAM" id="Phobius"/>
    </source>
</evidence>
<dbReference type="Proteomes" id="UP001275084">
    <property type="component" value="Unassembled WGS sequence"/>
</dbReference>
<reference evidence="2" key="2">
    <citation type="submission" date="2023-06" db="EMBL/GenBank/DDBJ databases">
        <authorList>
            <consortium name="Lawrence Berkeley National Laboratory"/>
            <person name="Haridas S."/>
            <person name="Hensen N."/>
            <person name="Bonometti L."/>
            <person name="Westerberg I."/>
            <person name="Brannstrom I.O."/>
            <person name="Guillou S."/>
            <person name="Cros-Aarteil S."/>
            <person name="Calhoun S."/>
            <person name="Kuo A."/>
            <person name="Mondo S."/>
            <person name="Pangilinan J."/>
            <person name="Riley R."/>
            <person name="Labutti K."/>
            <person name="Andreopoulos B."/>
            <person name="Lipzen A."/>
            <person name="Chen C."/>
            <person name="Yanf M."/>
            <person name="Daum C."/>
            <person name="Ng V."/>
            <person name="Clum A."/>
            <person name="Steindorff A."/>
            <person name="Ohm R."/>
            <person name="Martin F."/>
            <person name="Silar P."/>
            <person name="Natvig D."/>
            <person name="Lalanne C."/>
            <person name="Gautier V."/>
            <person name="Ament-Velasquez S.L."/>
            <person name="Kruys A."/>
            <person name="Hutchinson M.I."/>
            <person name="Powell A.J."/>
            <person name="Barry K."/>
            <person name="Miller A.N."/>
            <person name="Grigoriev I.V."/>
            <person name="Debuchy R."/>
            <person name="Gladieux P."/>
            <person name="Thoren M.H."/>
            <person name="Johannesson H."/>
        </authorList>
    </citation>
    <scope>NUCLEOTIDE SEQUENCE</scope>
    <source>
        <strain evidence="2">CBS 955.72</strain>
    </source>
</reference>